<evidence type="ECO:0000256" key="1">
    <source>
        <dbReference type="ARBA" id="ARBA00004123"/>
    </source>
</evidence>
<keyword evidence="2" id="KW-0539">Nucleus</keyword>
<gene>
    <name evidence="5" type="ORF">AAFC00_001441</name>
</gene>
<dbReference type="Pfam" id="PF04825">
    <property type="entry name" value="Rad21_Rec8_N"/>
    <property type="match status" value="1"/>
</dbReference>
<evidence type="ECO:0000256" key="2">
    <source>
        <dbReference type="ARBA" id="ARBA00023242"/>
    </source>
</evidence>
<dbReference type="InterPro" id="IPR039781">
    <property type="entry name" value="Rad21/Rec8-like"/>
</dbReference>
<dbReference type="PANTHER" id="PTHR12585">
    <property type="entry name" value="SCC1 / RAD21 FAMILY MEMBER"/>
    <property type="match status" value="1"/>
</dbReference>
<dbReference type="EMBL" id="JBFMKM010000003">
    <property type="protein sequence ID" value="KAL1311252.1"/>
    <property type="molecule type" value="Genomic_DNA"/>
</dbReference>
<feature type="region of interest" description="Disordered" evidence="3">
    <location>
        <begin position="307"/>
        <end position="333"/>
    </location>
</feature>
<feature type="region of interest" description="Disordered" evidence="3">
    <location>
        <begin position="432"/>
        <end position="453"/>
    </location>
</feature>
<dbReference type="CDD" id="cd21789">
    <property type="entry name" value="Rad21_Rec8_M_SpRec8p-like"/>
    <property type="match status" value="1"/>
</dbReference>
<dbReference type="PANTHER" id="PTHR12585:SF70">
    <property type="entry name" value="RAD21_REC8 N TERMINAL DOMAIN PROTEIN (AFU_ORTHOLOGUE AFUA_6G02900)"/>
    <property type="match status" value="1"/>
</dbReference>
<evidence type="ECO:0000256" key="3">
    <source>
        <dbReference type="SAM" id="MobiDB-lite"/>
    </source>
</evidence>
<evidence type="ECO:0000259" key="4">
    <source>
        <dbReference type="Pfam" id="PF04825"/>
    </source>
</evidence>
<accession>A0ABR3PNW4</accession>
<name>A0ABR3PNW4_9PEZI</name>
<proteinExistence type="predicted"/>
<evidence type="ECO:0000313" key="5">
    <source>
        <dbReference type="EMBL" id="KAL1311252.1"/>
    </source>
</evidence>
<keyword evidence="6" id="KW-1185">Reference proteome</keyword>
<feature type="compositionally biased region" description="Acidic residues" evidence="3">
    <location>
        <begin position="319"/>
        <end position="332"/>
    </location>
</feature>
<reference evidence="5 6" key="1">
    <citation type="submission" date="2024-07" db="EMBL/GenBank/DDBJ databases">
        <title>Draft sequence of the Neodothiora populina.</title>
        <authorList>
            <person name="Drown D.D."/>
            <person name="Schuette U.S."/>
            <person name="Buechlein A.B."/>
            <person name="Rusch D.R."/>
            <person name="Winton L.W."/>
            <person name="Adams G.A."/>
        </authorList>
    </citation>
    <scope>NUCLEOTIDE SEQUENCE [LARGE SCALE GENOMIC DNA]</scope>
    <source>
        <strain evidence="5 6">CPC 39397</strain>
    </source>
</reference>
<comment type="subcellular location">
    <subcellularLocation>
        <location evidence="1">Nucleus</location>
    </subcellularLocation>
</comment>
<evidence type="ECO:0000313" key="6">
    <source>
        <dbReference type="Proteomes" id="UP001562354"/>
    </source>
</evidence>
<dbReference type="Proteomes" id="UP001562354">
    <property type="component" value="Unassembled WGS sequence"/>
</dbReference>
<feature type="region of interest" description="Disordered" evidence="3">
    <location>
        <begin position="176"/>
        <end position="214"/>
    </location>
</feature>
<comment type="caution">
    <text evidence="5">The sequence shown here is derived from an EMBL/GenBank/DDBJ whole genome shotgun (WGS) entry which is preliminary data.</text>
</comment>
<protein>
    <recommendedName>
        <fullName evidence="4">Rad21/Rec8-like protein N-terminal domain-containing protein</fullName>
    </recommendedName>
</protein>
<dbReference type="GeneID" id="95975144"/>
<sequence>MFYSHEVLTSRQYGVATVWLVATLGAKSTSKKLNRKAILEVNVPKACETIIAPAAPMALRLQSNLLYGVVRVYSEQCGYVLVDVQNAQYNMRTLLFNASSGKLEGKHKARPDQVNLKEDALFDLSHLFDLDLDDSHDIGFTSSGASDLNSLDSSHRTGSSAPSSMHADIEPIKDIEIPPSASSSTHGLGGFSARAIGSATGSRSESSIYRREEDERMFDPGFAFDDMGNIIENIPAGSQEVVTTEDNPIMLRDPDALNRDADEDVEMDLPRKDLYRIDDDDSNFLPQDGREAYDDAEAFPTRTHQQIGVAGPSMPPSSQDDEFLEDSPEPVDDIANAPAQRVRRKKAIPLDMQQELHNSDLTEWTNNYLLHMRDASRGKVQARSTALAKRNAEYWLFDSGLGGLSDVVGREAIPQPLRMFTGRALLEAFTGMHTGDTGEKRPRNQEDEEDQAGVDVNGRRVRVRSSEGEMARANDDLIMADVGNDGGDYDYTNNGAVDEAGGETTEVGREAHTPLAEHASSLMPWNNSASLRGSSARAVGGIPFSLGGATTSSAGGGRFYGLGPPSSRANSRLVSPSPLYQHGVGGASIEPPLDFGPGLDEHMPGDELHTAGTEANVEQYEIFGPAADVPTQVANEMTWLRQTLDTESVHFLAFVQAAIVAANEGRDARNLTDVDDADDSIPFETLLPPTQNSRIVAAQGLLHVLTLATKNLLHADQDAYLGPINIHLLGRV</sequence>
<feature type="compositionally biased region" description="Basic and acidic residues" evidence="3">
    <location>
        <begin position="436"/>
        <end position="445"/>
    </location>
</feature>
<organism evidence="5 6">
    <name type="scientific">Neodothiora populina</name>
    <dbReference type="NCBI Taxonomy" id="2781224"/>
    <lineage>
        <taxon>Eukaryota</taxon>
        <taxon>Fungi</taxon>
        <taxon>Dikarya</taxon>
        <taxon>Ascomycota</taxon>
        <taxon>Pezizomycotina</taxon>
        <taxon>Dothideomycetes</taxon>
        <taxon>Dothideomycetidae</taxon>
        <taxon>Dothideales</taxon>
        <taxon>Dothioraceae</taxon>
        <taxon>Neodothiora</taxon>
    </lineage>
</organism>
<feature type="domain" description="Rad21/Rec8-like protein N-terminal" evidence="4">
    <location>
        <begin position="1"/>
        <end position="103"/>
    </location>
</feature>
<dbReference type="RefSeq" id="XP_069204101.1">
    <property type="nucleotide sequence ID" value="XM_069340632.1"/>
</dbReference>
<dbReference type="InterPro" id="IPR006910">
    <property type="entry name" value="Rad21_Rec8_N"/>
</dbReference>